<dbReference type="Proteomes" id="UP000015105">
    <property type="component" value="Chromosome 2D"/>
</dbReference>
<keyword evidence="3" id="KW-1185">Reference proteome</keyword>
<evidence type="ECO:0000313" key="3">
    <source>
        <dbReference type="Proteomes" id="UP000015105"/>
    </source>
</evidence>
<evidence type="ECO:0000313" key="2">
    <source>
        <dbReference type="EnsemblPlants" id="AET2Gv20285600.24"/>
    </source>
</evidence>
<keyword evidence="1" id="KW-0812">Transmembrane</keyword>
<dbReference type="Gramene" id="AET2Gv20285600.24">
    <property type="protein sequence ID" value="AET2Gv20285600.24"/>
    <property type="gene ID" value="AET2Gv20285600"/>
</dbReference>
<reference evidence="3" key="2">
    <citation type="journal article" date="2017" name="Nat. Plants">
        <title>The Aegilops tauschii genome reveals multiple impacts of transposons.</title>
        <authorList>
            <person name="Zhao G."/>
            <person name="Zou C."/>
            <person name="Li K."/>
            <person name="Wang K."/>
            <person name="Li T."/>
            <person name="Gao L."/>
            <person name="Zhang X."/>
            <person name="Wang H."/>
            <person name="Yang Z."/>
            <person name="Liu X."/>
            <person name="Jiang W."/>
            <person name="Mao L."/>
            <person name="Kong X."/>
            <person name="Jiao Y."/>
            <person name="Jia J."/>
        </authorList>
    </citation>
    <scope>NUCLEOTIDE SEQUENCE [LARGE SCALE GENOMIC DNA]</scope>
    <source>
        <strain evidence="3">cv. AL8/78</strain>
    </source>
</reference>
<protein>
    <submittedName>
        <fullName evidence="2">Uncharacterized protein</fullName>
    </submittedName>
</protein>
<keyword evidence="1" id="KW-1133">Transmembrane helix</keyword>
<reference evidence="2" key="3">
    <citation type="journal article" date="2017" name="Nature">
        <title>Genome sequence of the progenitor of the wheat D genome Aegilops tauschii.</title>
        <authorList>
            <person name="Luo M.C."/>
            <person name="Gu Y.Q."/>
            <person name="Puiu D."/>
            <person name="Wang H."/>
            <person name="Twardziok S.O."/>
            <person name="Deal K.R."/>
            <person name="Huo N."/>
            <person name="Zhu T."/>
            <person name="Wang L."/>
            <person name="Wang Y."/>
            <person name="McGuire P.E."/>
            <person name="Liu S."/>
            <person name="Long H."/>
            <person name="Ramasamy R.K."/>
            <person name="Rodriguez J.C."/>
            <person name="Van S.L."/>
            <person name="Yuan L."/>
            <person name="Wang Z."/>
            <person name="Xia Z."/>
            <person name="Xiao L."/>
            <person name="Anderson O.D."/>
            <person name="Ouyang S."/>
            <person name="Liang Y."/>
            <person name="Zimin A.V."/>
            <person name="Pertea G."/>
            <person name="Qi P."/>
            <person name="Bennetzen J.L."/>
            <person name="Dai X."/>
            <person name="Dawson M.W."/>
            <person name="Muller H.G."/>
            <person name="Kugler K."/>
            <person name="Rivarola-Duarte L."/>
            <person name="Spannagl M."/>
            <person name="Mayer K.F.X."/>
            <person name="Lu F.H."/>
            <person name="Bevan M.W."/>
            <person name="Leroy P."/>
            <person name="Li P."/>
            <person name="You F.M."/>
            <person name="Sun Q."/>
            <person name="Liu Z."/>
            <person name="Lyons E."/>
            <person name="Wicker T."/>
            <person name="Salzberg S.L."/>
            <person name="Devos K.M."/>
            <person name="Dvorak J."/>
        </authorList>
    </citation>
    <scope>NUCLEOTIDE SEQUENCE [LARGE SCALE GENOMIC DNA]</scope>
    <source>
        <strain evidence="2">cv. AL8/78</strain>
    </source>
</reference>
<keyword evidence="1" id="KW-0472">Membrane</keyword>
<feature type="transmembrane region" description="Helical" evidence="1">
    <location>
        <begin position="50"/>
        <end position="73"/>
    </location>
</feature>
<reference evidence="2" key="4">
    <citation type="submission" date="2019-03" db="UniProtKB">
        <authorList>
            <consortium name="EnsemblPlants"/>
        </authorList>
    </citation>
    <scope>IDENTIFICATION</scope>
</reference>
<evidence type="ECO:0000256" key="1">
    <source>
        <dbReference type="SAM" id="Phobius"/>
    </source>
</evidence>
<proteinExistence type="predicted"/>
<feature type="transmembrane region" description="Helical" evidence="1">
    <location>
        <begin position="85"/>
        <end position="103"/>
    </location>
</feature>
<sequence length="106" mass="11845">MSSLQRGASEGTPSHESFELLFRFGSCAWAGQLLKWKCVGAIMCCRMEMFLGTMTHINGGTTFLFYFLLPLLYCCCHKDLPGHGAIMMCLKMITLSFSNLMVLETS</sequence>
<accession>A0A453AWI8</accession>
<dbReference type="AlphaFoldDB" id="A0A453AWI8"/>
<reference evidence="3" key="1">
    <citation type="journal article" date="2014" name="Science">
        <title>Ancient hybridizations among the ancestral genomes of bread wheat.</title>
        <authorList>
            <consortium name="International Wheat Genome Sequencing Consortium,"/>
            <person name="Marcussen T."/>
            <person name="Sandve S.R."/>
            <person name="Heier L."/>
            <person name="Spannagl M."/>
            <person name="Pfeifer M."/>
            <person name="Jakobsen K.S."/>
            <person name="Wulff B.B."/>
            <person name="Steuernagel B."/>
            <person name="Mayer K.F."/>
            <person name="Olsen O.A."/>
        </authorList>
    </citation>
    <scope>NUCLEOTIDE SEQUENCE [LARGE SCALE GENOMIC DNA]</scope>
    <source>
        <strain evidence="3">cv. AL8/78</strain>
    </source>
</reference>
<reference evidence="2" key="5">
    <citation type="journal article" date="2021" name="G3 (Bethesda)">
        <title>Aegilops tauschii genome assembly Aet v5.0 features greater sequence contiguity and improved annotation.</title>
        <authorList>
            <person name="Wang L."/>
            <person name="Zhu T."/>
            <person name="Rodriguez J.C."/>
            <person name="Deal K.R."/>
            <person name="Dubcovsky J."/>
            <person name="McGuire P.E."/>
            <person name="Lux T."/>
            <person name="Spannagl M."/>
            <person name="Mayer K.F.X."/>
            <person name="Baldrich P."/>
            <person name="Meyers B.C."/>
            <person name="Huo N."/>
            <person name="Gu Y.Q."/>
            <person name="Zhou H."/>
            <person name="Devos K.M."/>
            <person name="Bennetzen J.L."/>
            <person name="Unver T."/>
            <person name="Budak H."/>
            <person name="Gulick P.J."/>
            <person name="Galiba G."/>
            <person name="Kalapos B."/>
            <person name="Nelson D.R."/>
            <person name="Li P."/>
            <person name="You F.M."/>
            <person name="Luo M.C."/>
            <person name="Dvorak J."/>
        </authorList>
    </citation>
    <scope>NUCLEOTIDE SEQUENCE [LARGE SCALE GENOMIC DNA]</scope>
    <source>
        <strain evidence="2">cv. AL8/78</strain>
    </source>
</reference>
<dbReference type="EnsemblPlants" id="AET2Gv20285600.24">
    <property type="protein sequence ID" value="AET2Gv20285600.24"/>
    <property type="gene ID" value="AET2Gv20285600"/>
</dbReference>
<organism evidence="2 3">
    <name type="scientific">Aegilops tauschii subsp. strangulata</name>
    <name type="common">Goatgrass</name>
    <dbReference type="NCBI Taxonomy" id="200361"/>
    <lineage>
        <taxon>Eukaryota</taxon>
        <taxon>Viridiplantae</taxon>
        <taxon>Streptophyta</taxon>
        <taxon>Embryophyta</taxon>
        <taxon>Tracheophyta</taxon>
        <taxon>Spermatophyta</taxon>
        <taxon>Magnoliopsida</taxon>
        <taxon>Liliopsida</taxon>
        <taxon>Poales</taxon>
        <taxon>Poaceae</taxon>
        <taxon>BOP clade</taxon>
        <taxon>Pooideae</taxon>
        <taxon>Triticodae</taxon>
        <taxon>Triticeae</taxon>
        <taxon>Triticinae</taxon>
        <taxon>Aegilops</taxon>
    </lineage>
</organism>
<name>A0A453AWI8_AEGTS</name>